<dbReference type="GeneID" id="25277862"/>
<feature type="binding site" evidence="5">
    <location>
        <position position="179"/>
    </location>
    <ligand>
        <name>glyoxylate</name>
        <dbReference type="ChEBI" id="CHEBI:36655"/>
    </ligand>
</feature>
<dbReference type="GO" id="GO:0016491">
    <property type="term" value="F:oxidoreductase activity"/>
    <property type="evidence" value="ECO:0007669"/>
    <property type="project" value="UniProtKB-KW"/>
</dbReference>
<feature type="binding site" evidence="5">
    <location>
        <position position="32"/>
    </location>
    <ligand>
        <name>glyoxylate</name>
        <dbReference type="ChEBI" id="CHEBI:36655"/>
    </ligand>
</feature>
<evidence type="ECO:0000313" key="7">
    <source>
        <dbReference type="EMBL" id="KEF61356.1"/>
    </source>
</evidence>
<feature type="binding site" evidence="5">
    <location>
        <begin position="307"/>
        <end position="308"/>
    </location>
    <ligand>
        <name>FMN</name>
        <dbReference type="ChEBI" id="CHEBI:58210"/>
    </ligand>
</feature>
<evidence type="ECO:0000256" key="1">
    <source>
        <dbReference type="ARBA" id="ARBA00001917"/>
    </source>
</evidence>
<feature type="domain" description="FMN hydroxy acid dehydrogenase" evidence="6">
    <location>
        <begin position="6"/>
        <end position="358"/>
    </location>
</feature>
<feature type="binding site" evidence="5">
    <location>
        <begin position="87"/>
        <end position="89"/>
    </location>
    <ligand>
        <name>FMN</name>
        <dbReference type="ChEBI" id="CHEBI:58210"/>
    </ligand>
</feature>
<dbReference type="Gene3D" id="3.20.20.70">
    <property type="entry name" value="Aldolase class I"/>
    <property type="match status" value="1"/>
</dbReference>
<dbReference type="AlphaFoldDB" id="A0A072PNA7"/>
<dbReference type="Pfam" id="PF01070">
    <property type="entry name" value="FMN_dh"/>
    <property type="match status" value="1"/>
</dbReference>
<feature type="binding site" evidence="5">
    <location>
        <position position="143"/>
    </location>
    <ligand>
        <name>glyoxylate</name>
        <dbReference type="ChEBI" id="CHEBI:36655"/>
    </ligand>
</feature>
<dbReference type="PANTHER" id="PTHR10578:SF82">
    <property type="entry name" value="CYTOCHROME B2, PUTATIVE (AFU_ORTHOLOGUE AFUA_1G07200)-RELATED"/>
    <property type="match status" value="1"/>
</dbReference>
<evidence type="ECO:0000256" key="5">
    <source>
        <dbReference type="PIRSR" id="PIRSR000138-2"/>
    </source>
</evidence>
<keyword evidence="8" id="KW-1185">Reference proteome</keyword>
<feature type="active site" description="Proton acceptor" evidence="4">
    <location>
        <position position="250"/>
    </location>
</feature>
<dbReference type="InterPro" id="IPR013785">
    <property type="entry name" value="Aldolase_TIM"/>
</dbReference>
<dbReference type="OrthoDB" id="1925334at2759"/>
<comment type="caution">
    <text evidence="7">The sequence shown here is derived from an EMBL/GenBank/DDBJ whole genome shotgun (WGS) entry which is preliminary data.</text>
</comment>
<gene>
    <name evidence="7" type="ORF">A1O9_02922</name>
</gene>
<dbReference type="RefSeq" id="XP_013263946.1">
    <property type="nucleotide sequence ID" value="XM_013408492.1"/>
</dbReference>
<feature type="binding site" evidence="5">
    <location>
        <position position="253"/>
    </location>
    <ligand>
        <name>glyoxylate</name>
        <dbReference type="ChEBI" id="CHEBI:36655"/>
    </ligand>
</feature>
<dbReference type="VEuPathDB" id="FungiDB:A1O9_02922"/>
<proteinExistence type="inferred from homology"/>
<dbReference type="Proteomes" id="UP000027920">
    <property type="component" value="Unassembled WGS sequence"/>
</dbReference>
<dbReference type="InterPro" id="IPR037396">
    <property type="entry name" value="FMN_HAD"/>
</dbReference>
<feature type="binding site" evidence="5">
    <location>
        <position position="170"/>
    </location>
    <ligand>
        <name>FMN</name>
        <dbReference type="ChEBI" id="CHEBI:58210"/>
    </ligand>
</feature>
<comment type="cofactor">
    <cofactor evidence="1">
        <name>FMN</name>
        <dbReference type="ChEBI" id="CHEBI:58210"/>
    </cofactor>
</comment>
<dbReference type="PIRSF" id="PIRSF000138">
    <property type="entry name" value="Al-hdrx_acd_dh"/>
    <property type="match status" value="1"/>
</dbReference>
<feature type="binding site" evidence="5">
    <location>
        <position position="250"/>
    </location>
    <ligand>
        <name>glyoxylate</name>
        <dbReference type="ChEBI" id="CHEBI:36655"/>
    </ligand>
</feature>
<dbReference type="GO" id="GO:0010181">
    <property type="term" value="F:FMN binding"/>
    <property type="evidence" value="ECO:0007669"/>
    <property type="project" value="InterPro"/>
</dbReference>
<feature type="binding site" evidence="5">
    <location>
        <position position="248"/>
    </location>
    <ligand>
        <name>FMN</name>
        <dbReference type="ChEBI" id="CHEBI:58210"/>
    </ligand>
</feature>
<keyword evidence="2" id="KW-0560">Oxidoreductase</keyword>
<dbReference type="HOGENOM" id="CLU_020639_1_0_1"/>
<accession>A0A072PNA7</accession>
<dbReference type="InterPro" id="IPR012133">
    <property type="entry name" value="Alpha-hydoxy_acid_DH_FMN"/>
</dbReference>
<feature type="binding site" evidence="5">
    <location>
        <position position="116"/>
    </location>
    <ligand>
        <name>FMN</name>
        <dbReference type="ChEBI" id="CHEBI:58210"/>
    </ligand>
</feature>
<sequence>MAVSTEDLESFQTIDDLERSALRILSPKALSYYPSATDDEITKVANHDIYRRVFLRPRLSLQESGTDIDLSTMFLGLKCGVPIHASPAAAARLAHADGEAGIASACSTFNAIYIISHNASMAPEDIIRAGRHDGHTIFGWQLYVLKDIKRTEATLTRIRQIPEIKFIVLTLDAPFPGKREADERFKMGELAASGGTQVLGTEAGLRWNETLEWLKNHTSLPIVLKGIQTFEDAHLSTLYPCVKGIIISNHGGRALDTTTTPLQVLLEIRKHCPHVLKHFDVLVDGGIKHGSDVVKALALGAKGVGVGRVPLYGLALAGRKGVQRALRILLNETIVAMRRLGVQRVQDLNAKHVNVTALDRLLYDGPIQWGNSSNTRSKL</sequence>
<dbReference type="EMBL" id="AMGV01000002">
    <property type="protein sequence ID" value="KEF61356.1"/>
    <property type="molecule type" value="Genomic_DNA"/>
</dbReference>
<evidence type="ECO:0000256" key="2">
    <source>
        <dbReference type="ARBA" id="ARBA00023002"/>
    </source>
</evidence>
<dbReference type="SUPFAM" id="SSF51395">
    <property type="entry name" value="FMN-linked oxidoreductases"/>
    <property type="match status" value="1"/>
</dbReference>
<keyword evidence="5" id="KW-0288">FMN</keyword>
<protein>
    <recommendedName>
        <fullName evidence="6">FMN hydroxy acid dehydrogenase domain-containing protein</fullName>
    </recommendedName>
</protein>
<dbReference type="InterPro" id="IPR000262">
    <property type="entry name" value="FMN-dep_DH"/>
</dbReference>
<dbReference type="STRING" id="1182545.A0A072PNA7"/>
<feature type="binding site" evidence="5">
    <location>
        <position position="225"/>
    </location>
    <ligand>
        <name>FMN</name>
        <dbReference type="ChEBI" id="CHEBI:58210"/>
    </ligand>
</feature>
<evidence type="ECO:0000256" key="4">
    <source>
        <dbReference type="PIRSR" id="PIRSR000138-1"/>
    </source>
</evidence>
<comment type="similarity">
    <text evidence="3">Belongs to the FMN-dependent alpha-hydroxy acid dehydrogenase family.</text>
</comment>
<organism evidence="7 8">
    <name type="scientific">Exophiala aquamarina CBS 119918</name>
    <dbReference type="NCBI Taxonomy" id="1182545"/>
    <lineage>
        <taxon>Eukaryota</taxon>
        <taxon>Fungi</taxon>
        <taxon>Dikarya</taxon>
        <taxon>Ascomycota</taxon>
        <taxon>Pezizomycotina</taxon>
        <taxon>Eurotiomycetes</taxon>
        <taxon>Chaetothyriomycetidae</taxon>
        <taxon>Chaetothyriales</taxon>
        <taxon>Herpotrichiellaceae</taxon>
        <taxon>Exophiala</taxon>
    </lineage>
</organism>
<keyword evidence="5" id="KW-0285">Flavoprotein</keyword>
<evidence type="ECO:0000256" key="3">
    <source>
        <dbReference type="ARBA" id="ARBA00024042"/>
    </source>
</evidence>
<evidence type="ECO:0000313" key="8">
    <source>
        <dbReference type="Proteomes" id="UP000027920"/>
    </source>
</evidence>
<name>A0A072PNA7_9EURO</name>
<dbReference type="PROSITE" id="PS51349">
    <property type="entry name" value="FMN_HYDROXY_ACID_DH_2"/>
    <property type="match status" value="1"/>
</dbReference>
<reference evidence="7 8" key="1">
    <citation type="submission" date="2013-03" db="EMBL/GenBank/DDBJ databases">
        <title>The Genome Sequence of Exophiala aquamarina CBS 119918.</title>
        <authorList>
            <consortium name="The Broad Institute Genomics Platform"/>
            <person name="Cuomo C."/>
            <person name="de Hoog S."/>
            <person name="Gorbushina A."/>
            <person name="Walker B."/>
            <person name="Young S.K."/>
            <person name="Zeng Q."/>
            <person name="Gargeya S."/>
            <person name="Fitzgerald M."/>
            <person name="Haas B."/>
            <person name="Abouelleil A."/>
            <person name="Allen A.W."/>
            <person name="Alvarado L."/>
            <person name="Arachchi H.M."/>
            <person name="Berlin A.M."/>
            <person name="Chapman S.B."/>
            <person name="Gainer-Dewar J."/>
            <person name="Goldberg J."/>
            <person name="Griggs A."/>
            <person name="Gujja S."/>
            <person name="Hansen M."/>
            <person name="Howarth C."/>
            <person name="Imamovic A."/>
            <person name="Ireland A."/>
            <person name="Larimer J."/>
            <person name="McCowan C."/>
            <person name="Murphy C."/>
            <person name="Pearson M."/>
            <person name="Poon T.W."/>
            <person name="Priest M."/>
            <person name="Roberts A."/>
            <person name="Saif S."/>
            <person name="Shea T."/>
            <person name="Sisk P."/>
            <person name="Sykes S."/>
            <person name="Wortman J."/>
            <person name="Nusbaum C."/>
            <person name="Birren B."/>
        </authorList>
    </citation>
    <scope>NUCLEOTIDE SEQUENCE [LARGE SCALE GENOMIC DNA]</scope>
    <source>
        <strain evidence="7 8">CBS 119918</strain>
    </source>
</reference>
<feature type="binding site" evidence="5">
    <location>
        <position position="141"/>
    </location>
    <ligand>
        <name>FMN</name>
        <dbReference type="ChEBI" id="CHEBI:58210"/>
    </ligand>
</feature>
<evidence type="ECO:0000259" key="6">
    <source>
        <dbReference type="PROSITE" id="PS51349"/>
    </source>
</evidence>
<dbReference type="PANTHER" id="PTHR10578">
    <property type="entry name" value="S -2-HYDROXY-ACID OXIDASE-RELATED"/>
    <property type="match status" value="1"/>
</dbReference>